<dbReference type="EMBL" id="UGUW01000004">
    <property type="protein sequence ID" value="SUD60971.1"/>
    <property type="molecule type" value="Genomic_DNA"/>
</dbReference>
<dbReference type="AlphaFoldDB" id="A0A061CTL6"/>
<accession>A0A2T5PMC2</accession>
<keyword evidence="7" id="KW-1185">Reference proteome</keyword>
<keyword evidence="1" id="KW-0812">Transmembrane</keyword>
<dbReference type="InterPro" id="IPR007163">
    <property type="entry name" value="VCA0040-like"/>
</dbReference>
<evidence type="ECO:0000313" key="9">
    <source>
        <dbReference type="Proteomes" id="UP000255303"/>
    </source>
</evidence>
<feature type="transmembrane region" description="Helical" evidence="1">
    <location>
        <begin position="193"/>
        <end position="218"/>
    </location>
</feature>
<dbReference type="Proteomes" id="UP000255303">
    <property type="component" value="Unassembled WGS sequence"/>
</dbReference>
<reference evidence="3 7" key="1">
    <citation type="submission" date="2018-04" db="EMBL/GenBank/DDBJ databases">
        <title>Pseudomonas sp. nov., isolated from mangrove soil.</title>
        <authorList>
            <person name="Chen C."/>
        </authorList>
    </citation>
    <scope>NUCLEOTIDE SEQUENCE [LARGE SCALE GENOMIC DNA]</scope>
    <source>
        <strain evidence="3 7">JCM 14246</strain>
    </source>
</reference>
<gene>
    <name evidence="3" type="ORF">DBO86_12000</name>
    <name evidence="4" type="ORF">EGJ44_00955</name>
    <name evidence="2" type="ORF">N5J11_15870</name>
    <name evidence="5" type="ORF">NCTC10692_03192</name>
    <name evidence="6" type="ORF">NCTC10860_03335</name>
</gene>
<dbReference type="Proteomes" id="UP001161697">
    <property type="component" value="Unassembled WGS sequence"/>
</dbReference>
<reference evidence="4 10" key="3">
    <citation type="submission" date="2018-10" db="EMBL/GenBank/DDBJ databases">
        <title>Transmission dynamics of multidrug resistant bacteria on intensive care unit surfaces.</title>
        <authorList>
            <person name="D'Souza A.W."/>
            <person name="Potter R.F."/>
            <person name="Wallace M."/>
            <person name="Shupe A."/>
            <person name="Patel S."/>
            <person name="Sun S."/>
            <person name="Gul D."/>
            <person name="Kwon J.H."/>
            <person name="Andleeb S."/>
            <person name="Burnham C.-A.D."/>
            <person name="Dantas G."/>
        </authorList>
    </citation>
    <scope>NUCLEOTIDE SEQUENCE [LARGE SCALE GENOMIC DNA]</scope>
    <source>
        <strain evidence="4 10">PO_271</strain>
    </source>
</reference>
<feature type="transmembrane region" description="Helical" evidence="1">
    <location>
        <begin position="126"/>
        <end position="146"/>
    </location>
</feature>
<evidence type="ECO:0000313" key="6">
    <source>
        <dbReference type="EMBL" id="SUD60971.1"/>
    </source>
</evidence>
<reference evidence="8 9" key="2">
    <citation type="submission" date="2018-06" db="EMBL/GenBank/DDBJ databases">
        <authorList>
            <consortium name="Pathogen Informatics"/>
            <person name="Doyle S."/>
        </authorList>
    </citation>
    <scope>NUCLEOTIDE SEQUENCE [LARGE SCALE GENOMIC DNA]</scope>
    <source>
        <strain evidence="5 9">NCTC10692</strain>
        <strain evidence="6 8">NCTC10860</strain>
    </source>
</reference>
<protein>
    <submittedName>
        <fullName evidence="2">DUF368 domain-containing protein</fullName>
    </submittedName>
    <submittedName>
        <fullName evidence="5">Domain of uncharacterized function (DUF368)</fullName>
    </submittedName>
</protein>
<evidence type="ECO:0000313" key="5">
    <source>
        <dbReference type="EMBL" id="SUD52702.1"/>
    </source>
</evidence>
<dbReference type="Proteomes" id="UP000244052">
    <property type="component" value="Unassembled WGS sequence"/>
</dbReference>
<organism evidence="5 9">
    <name type="scientific">Ectopseudomonas oleovorans</name>
    <name type="common">Pseudomonas oleovorans</name>
    <dbReference type="NCBI Taxonomy" id="301"/>
    <lineage>
        <taxon>Bacteria</taxon>
        <taxon>Pseudomonadati</taxon>
        <taxon>Pseudomonadota</taxon>
        <taxon>Gammaproteobacteria</taxon>
        <taxon>Pseudomonadales</taxon>
        <taxon>Pseudomonadaceae</taxon>
        <taxon>Ectopseudomonas</taxon>
    </lineage>
</organism>
<sequence>MKKYFLLYAKGLAMGAADVVPGVSGGTIAFISGIYDELLRSIASIPEAFLLLLRGRIKDAWQMANATFLLVLLCGILTSILTLARLITYLLEYHPIPVWSFFFGLILVSTYMVGREIIRWNWSRAVSFLLGLAFAYWITVAAPMQWGSDLPTLFLAGAIAICAMILPGISGSFILLLLGLYSVVLGAVKDLDLLVMAVFASGCLVGILSFARLLSWLLSRWRDLSLAFLVGLMLGSLNKVWPWKETLSWRIDSKGEQVPLLQSNLLPGHFAEISGQDPQLLLAVVLAIGGIALVLGLEWLAGRQVLDTGRTE</sequence>
<name>A0A061CTL6_ECTOL</name>
<feature type="transmembrane region" description="Helical" evidence="1">
    <location>
        <begin position="67"/>
        <end position="90"/>
    </location>
</feature>
<reference evidence="2" key="4">
    <citation type="submission" date="2022-09" db="EMBL/GenBank/DDBJ databases">
        <title>Intensive care unit water sources are persistently colonized with multi-drug resistant bacteria and are the site of extensive horizontal gene transfer of antibiotic resistance genes.</title>
        <authorList>
            <person name="Diorio-Toth L."/>
        </authorList>
    </citation>
    <scope>NUCLEOTIDE SEQUENCE</scope>
    <source>
        <strain evidence="2">GD03704</strain>
    </source>
</reference>
<keyword evidence="1" id="KW-1133">Transmembrane helix</keyword>
<dbReference type="Pfam" id="PF04018">
    <property type="entry name" value="VCA0040-like"/>
    <property type="match status" value="1"/>
</dbReference>
<feature type="transmembrane region" description="Helical" evidence="1">
    <location>
        <begin position="96"/>
        <end position="114"/>
    </location>
</feature>
<keyword evidence="1" id="KW-0472">Membrane</keyword>
<feature type="transmembrane region" description="Helical" evidence="1">
    <location>
        <begin position="280"/>
        <end position="301"/>
    </location>
</feature>
<dbReference type="EMBL" id="UGUV01000002">
    <property type="protein sequence ID" value="SUD52702.1"/>
    <property type="molecule type" value="Genomic_DNA"/>
</dbReference>
<evidence type="ECO:0000313" key="7">
    <source>
        <dbReference type="Proteomes" id="UP000244052"/>
    </source>
</evidence>
<dbReference type="EMBL" id="RHRS01000002">
    <property type="protein sequence ID" value="RRW38976.1"/>
    <property type="molecule type" value="Genomic_DNA"/>
</dbReference>
<evidence type="ECO:0000313" key="8">
    <source>
        <dbReference type="Proteomes" id="UP000254084"/>
    </source>
</evidence>
<accession>A0A379JVS1</accession>
<evidence type="ECO:0000313" key="2">
    <source>
        <dbReference type="EMBL" id="MDH1340678.1"/>
    </source>
</evidence>
<dbReference type="RefSeq" id="WP_017674761.1">
    <property type="nucleotide sequence ID" value="NZ_CAURUH010000034.1"/>
</dbReference>
<dbReference type="PANTHER" id="PTHR37308">
    <property type="entry name" value="INTEGRAL MEMBRANE PROTEIN"/>
    <property type="match status" value="1"/>
</dbReference>
<dbReference type="Proteomes" id="UP000254084">
    <property type="component" value="Unassembled WGS sequence"/>
</dbReference>
<evidence type="ECO:0000313" key="10">
    <source>
        <dbReference type="Proteomes" id="UP000272833"/>
    </source>
</evidence>
<proteinExistence type="predicted"/>
<dbReference type="GeneID" id="300415756"/>
<dbReference type="EMBL" id="QASO01000069">
    <property type="protein sequence ID" value="PTU78891.1"/>
    <property type="molecule type" value="Genomic_DNA"/>
</dbReference>
<dbReference type="EMBL" id="JAOCJE010000001">
    <property type="protein sequence ID" value="MDH1340678.1"/>
    <property type="molecule type" value="Genomic_DNA"/>
</dbReference>
<evidence type="ECO:0000313" key="4">
    <source>
        <dbReference type="EMBL" id="RRW38976.1"/>
    </source>
</evidence>
<dbReference type="Proteomes" id="UP000272833">
    <property type="component" value="Unassembled WGS sequence"/>
</dbReference>
<accession>A0A061CTL6</accession>
<evidence type="ECO:0000256" key="1">
    <source>
        <dbReference type="SAM" id="Phobius"/>
    </source>
</evidence>
<feature type="transmembrane region" description="Helical" evidence="1">
    <location>
        <begin position="152"/>
        <end position="181"/>
    </location>
</feature>
<dbReference type="PANTHER" id="PTHR37308:SF1">
    <property type="entry name" value="POLYPRENYL-PHOSPHATE TRANSPORTER"/>
    <property type="match status" value="1"/>
</dbReference>
<evidence type="ECO:0000313" key="3">
    <source>
        <dbReference type="EMBL" id="PTU78891.1"/>
    </source>
</evidence>